<dbReference type="Proteomes" id="UP000178703">
    <property type="component" value="Unassembled WGS sequence"/>
</dbReference>
<evidence type="ECO:0000313" key="2">
    <source>
        <dbReference type="Proteomes" id="UP000178703"/>
    </source>
</evidence>
<protein>
    <submittedName>
        <fullName evidence="1">Uncharacterized protein</fullName>
    </submittedName>
</protein>
<evidence type="ECO:0000313" key="1">
    <source>
        <dbReference type="EMBL" id="OGZ21225.1"/>
    </source>
</evidence>
<reference evidence="1 2" key="1">
    <citation type="journal article" date="2016" name="Nat. Commun.">
        <title>Thousands of microbial genomes shed light on interconnected biogeochemical processes in an aquifer system.</title>
        <authorList>
            <person name="Anantharaman K."/>
            <person name="Brown C.T."/>
            <person name="Hug L.A."/>
            <person name="Sharon I."/>
            <person name="Castelle C.J."/>
            <person name="Probst A.J."/>
            <person name="Thomas B.C."/>
            <person name="Singh A."/>
            <person name="Wilkins M.J."/>
            <person name="Karaoz U."/>
            <person name="Brodie E.L."/>
            <person name="Williams K.H."/>
            <person name="Hubbard S.S."/>
            <person name="Banfield J.F."/>
        </authorList>
    </citation>
    <scope>NUCLEOTIDE SEQUENCE [LARGE SCALE GENOMIC DNA]</scope>
</reference>
<dbReference type="AlphaFoldDB" id="A0A1G2E621"/>
<comment type="caution">
    <text evidence="1">The sequence shown here is derived from an EMBL/GenBank/DDBJ whole genome shotgun (WGS) entry which is preliminary data.</text>
</comment>
<gene>
    <name evidence="1" type="ORF">A3D46_00255</name>
</gene>
<dbReference type="EMBL" id="MHMD01000028">
    <property type="protein sequence ID" value="OGZ21225.1"/>
    <property type="molecule type" value="Genomic_DNA"/>
</dbReference>
<proteinExistence type="predicted"/>
<accession>A0A1G2E621</accession>
<sequence>MREVGPHDIAGNQKVLGLPRLSDVDPARFALASSGTNTDMLLYTPQARVHGFIITEKAPFEDLSVVPDLVRGIRTYQCLTQL</sequence>
<organism evidence="1 2">
    <name type="scientific">Candidatus Nealsonbacteria bacterium RIFCSPHIGHO2_02_FULL_43_13</name>
    <dbReference type="NCBI Taxonomy" id="1801668"/>
    <lineage>
        <taxon>Bacteria</taxon>
        <taxon>Candidatus Nealsoniibacteriota</taxon>
    </lineage>
</organism>
<name>A0A1G2E621_9BACT</name>
<dbReference type="STRING" id="1801668.A3D46_00255"/>